<dbReference type="SUPFAM" id="SSF53927">
    <property type="entry name" value="Cytidine deaminase-like"/>
    <property type="match status" value="1"/>
</dbReference>
<evidence type="ECO:0000259" key="8">
    <source>
        <dbReference type="PROSITE" id="PS51747"/>
    </source>
</evidence>
<organism evidence="9 10">
    <name type="scientific">Asaia krungthepensis NRIC 0535</name>
    <dbReference type="NCBI Taxonomy" id="1307925"/>
    <lineage>
        <taxon>Bacteria</taxon>
        <taxon>Pseudomonadati</taxon>
        <taxon>Pseudomonadota</taxon>
        <taxon>Alphaproteobacteria</taxon>
        <taxon>Acetobacterales</taxon>
        <taxon>Acetobacteraceae</taxon>
        <taxon>Asaia</taxon>
    </lineage>
</organism>
<dbReference type="RefSeq" id="WP_264816098.1">
    <property type="nucleotide sequence ID" value="NZ_BAPV01000020.1"/>
</dbReference>
<evidence type="ECO:0000313" key="10">
    <source>
        <dbReference type="Proteomes" id="UP001062776"/>
    </source>
</evidence>
<feature type="binding site" evidence="7">
    <location>
        <position position="60"/>
    </location>
    <ligand>
        <name>Zn(2+)</name>
        <dbReference type="ChEBI" id="CHEBI:29105"/>
        <note>catalytic</note>
    </ligand>
</feature>
<dbReference type="HAMAP" id="MF_00972">
    <property type="entry name" value="tRNA_aden_deaminase"/>
    <property type="match status" value="1"/>
</dbReference>
<evidence type="ECO:0000256" key="2">
    <source>
        <dbReference type="ARBA" id="ARBA00022694"/>
    </source>
</evidence>
<dbReference type="EMBL" id="BAPV01000020">
    <property type="protein sequence ID" value="GBQ90699.1"/>
    <property type="molecule type" value="Genomic_DNA"/>
</dbReference>
<dbReference type="PANTHER" id="PTHR11079">
    <property type="entry name" value="CYTOSINE DEAMINASE FAMILY MEMBER"/>
    <property type="match status" value="1"/>
</dbReference>
<evidence type="ECO:0000256" key="6">
    <source>
        <dbReference type="ARBA" id="ARBA00048045"/>
    </source>
</evidence>
<reference evidence="9" key="1">
    <citation type="submission" date="2013-04" db="EMBL/GenBank/DDBJ databases">
        <title>The genome sequencing project of 58 acetic acid bacteria.</title>
        <authorList>
            <person name="Okamoto-Kainuma A."/>
            <person name="Ishikawa M."/>
            <person name="Umino S."/>
            <person name="Koizumi Y."/>
            <person name="Shiwa Y."/>
            <person name="Yoshikawa H."/>
            <person name="Matsutani M."/>
            <person name="Matsushita K."/>
        </authorList>
    </citation>
    <scope>NUCLEOTIDE SEQUENCE</scope>
    <source>
        <strain evidence="9">NRIC 0535</strain>
    </source>
</reference>
<name>A0ABQ0Q4B0_9PROT</name>
<comment type="cofactor">
    <cofactor evidence="7">
        <name>Zn(2+)</name>
        <dbReference type="ChEBI" id="CHEBI:29105"/>
    </cofactor>
    <text evidence="7">Binds 1 zinc ion per subunit.</text>
</comment>
<feature type="binding site" evidence="7">
    <location>
        <position position="93"/>
    </location>
    <ligand>
        <name>Zn(2+)</name>
        <dbReference type="ChEBI" id="CHEBI:29105"/>
        <note>catalytic</note>
    </ligand>
</feature>
<dbReference type="Proteomes" id="UP001062776">
    <property type="component" value="Unassembled WGS sequence"/>
</dbReference>
<evidence type="ECO:0000313" key="9">
    <source>
        <dbReference type="EMBL" id="GBQ90699.1"/>
    </source>
</evidence>
<keyword evidence="4 7" id="KW-0378">Hydrolase</keyword>
<keyword evidence="10" id="KW-1185">Reference proteome</keyword>
<evidence type="ECO:0000256" key="3">
    <source>
        <dbReference type="ARBA" id="ARBA00022723"/>
    </source>
</evidence>
<feature type="domain" description="CMP/dCMP-type deaminase" evidence="8">
    <location>
        <begin position="8"/>
        <end position="118"/>
    </location>
</feature>
<dbReference type="Gene3D" id="3.40.140.10">
    <property type="entry name" value="Cytidine Deaminase, domain 2"/>
    <property type="match status" value="1"/>
</dbReference>
<dbReference type="PANTHER" id="PTHR11079:SF179">
    <property type="entry name" value="TRNA(ADENINE(34)) DEAMINASE, CHLOROPLASTIC"/>
    <property type="match status" value="1"/>
</dbReference>
<keyword evidence="3 7" id="KW-0479">Metal-binding</keyword>
<comment type="catalytic activity">
    <reaction evidence="6 7">
        <text>adenosine(34) in tRNA + H2O + H(+) = inosine(34) in tRNA + NH4(+)</text>
        <dbReference type="Rhea" id="RHEA:43168"/>
        <dbReference type="Rhea" id="RHEA-COMP:10373"/>
        <dbReference type="Rhea" id="RHEA-COMP:10374"/>
        <dbReference type="ChEBI" id="CHEBI:15377"/>
        <dbReference type="ChEBI" id="CHEBI:15378"/>
        <dbReference type="ChEBI" id="CHEBI:28938"/>
        <dbReference type="ChEBI" id="CHEBI:74411"/>
        <dbReference type="ChEBI" id="CHEBI:82852"/>
        <dbReference type="EC" id="3.5.4.33"/>
    </reaction>
</comment>
<evidence type="ECO:0000256" key="7">
    <source>
        <dbReference type="HAMAP-Rule" id="MF_00972"/>
    </source>
</evidence>
<comment type="function">
    <text evidence="7">Catalyzes the deamination of adenosine to inosine at the wobble position 34 of tRNA(Arg2).</text>
</comment>
<evidence type="ECO:0000256" key="5">
    <source>
        <dbReference type="ARBA" id="ARBA00022833"/>
    </source>
</evidence>
<keyword evidence="2 7" id="KW-0819">tRNA processing</keyword>
<comment type="similarity">
    <text evidence="1">Belongs to the cytidine and deoxycytidylate deaminase family. ADAT2 subfamily.</text>
</comment>
<dbReference type="CDD" id="cd01285">
    <property type="entry name" value="nucleoside_deaminase"/>
    <property type="match status" value="1"/>
</dbReference>
<feature type="active site" description="Proton donor" evidence="7">
    <location>
        <position position="62"/>
    </location>
</feature>
<proteinExistence type="inferred from homology"/>
<keyword evidence="5 7" id="KW-0862">Zinc</keyword>
<feature type="binding site" evidence="7">
    <location>
        <position position="90"/>
    </location>
    <ligand>
        <name>Zn(2+)</name>
        <dbReference type="ChEBI" id="CHEBI:29105"/>
        <note>catalytic</note>
    </ligand>
</feature>
<protein>
    <recommendedName>
        <fullName evidence="7">tRNA-specific adenosine deaminase</fullName>
        <ecNumber evidence="7">3.5.4.33</ecNumber>
    </recommendedName>
</protein>
<dbReference type="InterPro" id="IPR016193">
    <property type="entry name" value="Cytidine_deaminase-like"/>
</dbReference>
<dbReference type="InterPro" id="IPR028883">
    <property type="entry name" value="tRNA_aden_deaminase"/>
</dbReference>
<dbReference type="PROSITE" id="PS51747">
    <property type="entry name" value="CYT_DCMP_DEAMINASES_2"/>
    <property type="match status" value="1"/>
</dbReference>
<evidence type="ECO:0000256" key="1">
    <source>
        <dbReference type="ARBA" id="ARBA00010669"/>
    </source>
</evidence>
<accession>A0ABQ0Q4B0</accession>
<dbReference type="InterPro" id="IPR016192">
    <property type="entry name" value="APOBEC/CMP_deaminase_Zn-bd"/>
</dbReference>
<gene>
    <name evidence="7" type="primary">tadA</name>
    <name evidence="9" type="ORF">AA0535_2116</name>
</gene>
<sequence>MTRFYTSEARVGIMADALNAAREAAGRGEVPVGALVFGPEGQVLARASNEVEARHDPSAHAEILAMRAAAQALGSRSLLRCTLVVTLEPCPMCAAAMVHFRLGRVIYGAYDPKGGGVDHGPRIFEQAACLHRPEVIGGVCEQENAALLKKFFTTLRESGAS</sequence>
<dbReference type="PROSITE" id="PS00903">
    <property type="entry name" value="CYT_DCMP_DEAMINASES_1"/>
    <property type="match status" value="1"/>
</dbReference>
<dbReference type="InterPro" id="IPR002125">
    <property type="entry name" value="CMP_dCMP_dom"/>
</dbReference>
<comment type="subunit">
    <text evidence="7">Homodimer.</text>
</comment>
<evidence type="ECO:0000256" key="4">
    <source>
        <dbReference type="ARBA" id="ARBA00022801"/>
    </source>
</evidence>
<comment type="caution">
    <text evidence="9">The sequence shown here is derived from an EMBL/GenBank/DDBJ whole genome shotgun (WGS) entry which is preliminary data.</text>
</comment>
<dbReference type="Pfam" id="PF00383">
    <property type="entry name" value="dCMP_cyt_deam_1"/>
    <property type="match status" value="1"/>
</dbReference>
<dbReference type="EC" id="3.5.4.33" evidence="7"/>